<dbReference type="AlphaFoldDB" id="A0A0L7LRF8"/>
<dbReference type="PROSITE" id="PS00482">
    <property type="entry name" value="DIHYDROOROTASE_1"/>
    <property type="match status" value="2"/>
</dbReference>
<comment type="caution">
    <text evidence="5">The sequence shown here is derived from an EMBL/GenBank/DDBJ whole genome shotgun (WGS) entry which is preliminary data.</text>
</comment>
<dbReference type="GO" id="GO:0005737">
    <property type="term" value="C:cytoplasm"/>
    <property type="evidence" value="ECO:0007669"/>
    <property type="project" value="TreeGrafter"/>
</dbReference>
<evidence type="ECO:0000256" key="1">
    <source>
        <dbReference type="ARBA" id="ARBA00001947"/>
    </source>
</evidence>
<name>A0A0L7LRF8_OPEBR</name>
<dbReference type="PANTHER" id="PTHR43668:SF2">
    <property type="entry name" value="ALLANTOINASE"/>
    <property type="match status" value="1"/>
</dbReference>
<evidence type="ECO:0000256" key="2">
    <source>
        <dbReference type="ARBA" id="ARBA00022723"/>
    </source>
</evidence>
<sequence>MVPSKQLFLSKRLVTEDGISDGGVLVNENGVIEKLLTTEQANELISDSSGKITVVDGGALALLAGVVDSHVHVNEPGRTAWEGFRTATNAAAAGATLKMFHYRNSIPPTTTLENLKTKASAAKENIFVDVGFWGGFPNVEREDLEKAFSALEGTGSLLAKLKVINRCFFSDPEEYSTYLESRPPKMEMKAISLITSLLEKTDHRGLDLRSISKYLSSGPANLCGLQHKKGAIKPGVDADLVFFDSDAYFTLTPYIGRKLKGVVKKTYLRGQLIFDGEVVGEPKGELILNHLRVVTLSGEFEGGVMVDESGVIEAVLSKESVKGLLGETLFNFQIIDGGNLALMAGVVDSHVHVNEPGRTSWEGYVTATEAAAAGGITTIIDMPFVHVHIVHVSAEGVVPILERAREKRIKAGYIGWRGGITAETCNHYLTLSSEYIPPGHTEFKCSPPIRDNANKEKLWQYIKEQRLDLITSDHSPSMPSLKGVNFLEAWGGISSLQFDISLFWTEAKARGYSLSSVSHYLSAGPAQLCGLQEKKGAIRPGLDADLIFFDPDTSFVVTPEIIRYKNKISPYMHRVLNGKVKQTYLRGQLVFADGDLIGKPKGQLLLSEDIID</sequence>
<gene>
    <name evidence="5" type="ORF">OBRU01_03624</name>
</gene>
<accession>A0A0L7LRF8</accession>
<dbReference type="SUPFAM" id="SSF51556">
    <property type="entry name" value="Metallo-dependent hydrolases"/>
    <property type="match status" value="3"/>
</dbReference>
<dbReference type="InterPro" id="IPR032466">
    <property type="entry name" value="Metal_Hydrolase"/>
</dbReference>
<feature type="domain" description="Amidohydrolase-related" evidence="4">
    <location>
        <begin position="187"/>
        <end position="272"/>
    </location>
</feature>
<proteinExistence type="predicted"/>
<keyword evidence="2" id="KW-0479">Metal-binding</keyword>
<dbReference type="Gene3D" id="3.20.20.140">
    <property type="entry name" value="Metal-dependent hydrolases"/>
    <property type="match status" value="4"/>
</dbReference>
<dbReference type="Pfam" id="PF01979">
    <property type="entry name" value="Amidohydro_1"/>
    <property type="match status" value="3"/>
</dbReference>
<evidence type="ECO:0000259" key="4">
    <source>
        <dbReference type="Pfam" id="PF01979"/>
    </source>
</evidence>
<feature type="domain" description="Amidohydrolase-related" evidence="4">
    <location>
        <begin position="468"/>
        <end position="590"/>
    </location>
</feature>
<dbReference type="GO" id="GO:0046872">
    <property type="term" value="F:metal ion binding"/>
    <property type="evidence" value="ECO:0007669"/>
    <property type="project" value="UniProtKB-KW"/>
</dbReference>
<dbReference type="STRING" id="104452.A0A0L7LRF8"/>
<feature type="domain" description="Amidohydrolase-related" evidence="4">
    <location>
        <begin position="342"/>
        <end position="421"/>
    </location>
</feature>
<reference evidence="5 6" key="1">
    <citation type="journal article" date="2015" name="Genome Biol. Evol.">
        <title>The genome of winter moth (Operophtera brumata) provides a genomic perspective on sexual dimorphism and phenology.</title>
        <authorList>
            <person name="Derks M.F."/>
            <person name="Smit S."/>
            <person name="Salis L."/>
            <person name="Schijlen E."/>
            <person name="Bossers A."/>
            <person name="Mateman C."/>
            <person name="Pijl A.S."/>
            <person name="de Ridder D."/>
            <person name="Groenen M.A."/>
            <person name="Visser M.E."/>
            <person name="Megens H.J."/>
        </authorList>
    </citation>
    <scope>NUCLEOTIDE SEQUENCE [LARGE SCALE GENOMIC DNA]</scope>
    <source>
        <strain evidence="5">WM2013NL</strain>
        <tissue evidence="5">Head and thorax</tissue>
    </source>
</reference>
<organism evidence="5 6">
    <name type="scientific">Operophtera brumata</name>
    <name type="common">Winter moth</name>
    <name type="synonym">Phalaena brumata</name>
    <dbReference type="NCBI Taxonomy" id="104452"/>
    <lineage>
        <taxon>Eukaryota</taxon>
        <taxon>Metazoa</taxon>
        <taxon>Ecdysozoa</taxon>
        <taxon>Arthropoda</taxon>
        <taxon>Hexapoda</taxon>
        <taxon>Insecta</taxon>
        <taxon>Pterygota</taxon>
        <taxon>Neoptera</taxon>
        <taxon>Endopterygota</taxon>
        <taxon>Lepidoptera</taxon>
        <taxon>Glossata</taxon>
        <taxon>Ditrysia</taxon>
        <taxon>Geometroidea</taxon>
        <taxon>Geometridae</taxon>
        <taxon>Larentiinae</taxon>
        <taxon>Operophtera</taxon>
    </lineage>
</organism>
<protein>
    <submittedName>
        <fullName evidence="5">Allantoinase</fullName>
    </submittedName>
</protein>
<dbReference type="InterPro" id="IPR050138">
    <property type="entry name" value="DHOase/Allantoinase_Hydrolase"/>
</dbReference>
<dbReference type="InterPro" id="IPR011059">
    <property type="entry name" value="Metal-dep_hydrolase_composite"/>
</dbReference>
<dbReference type="GO" id="GO:0006145">
    <property type="term" value="P:purine nucleobase catabolic process"/>
    <property type="evidence" value="ECO:0007669"/>
    <property type="project" value="TreeGrafter"/>
</dbReference>
<keyword evidence="6" id="KW-1185">Reference proteome</keyword>
<evidence type="ECO:0000256" key="3">
    <source>
        <dbReference type="ARBA" id="ARBA00022801"/>
    </source>
</evidence>
<evidence type="ECO:0000313" key="6">
    <source>
        <dbReference type="Proteomes" id="UP000037510"/>
    </source>
</evidence>
<dbReference type="PANTHER" id="PTHR43668">
    <property type="entry name" value="ALLANTOINASE"/>
    <property type="match status" value="1"/>
</dbReference>
<comment type="cofactor">
    <cofactor evidence="1">
        <name>Zn(2+)</name>
        <dbReference type="ChEBI" id="CHEBI:29105"/>
    </cofactor>
</comment>
<dbReference type="InterPro" id="IPR006680">
    <property type="entry name" value="Amidohydro-rel"/>
</dbReference>
<dbReference type="Proteomes" id="UP000037510">
    <property type="component" value="Unassembled WGS sequence"/>
</dbReference>
<dbReference type="GO" id="GO:0004038">
    <property type="term" value="F:allantoinase activity"/>
    <property type="evidence" value="ECO:0007669"/>
    <property type="project" value="TreeGrafter"/>
</dbReference>
<dbReference type="SUPFAM" id="SSF51338">
    <property type="entry name" value="Composite domain of metallo-dependent hydrolases"/>
    <property type="match status" value="2"/>
</dbReference>
<evidence type="ECO:0000313" key="5">
    <source>
        <dbReference type="EMBL" id="KOB77746.1"/>
    </source>
</evidence>
<keyword evidence="3" id="KW-0378">Hydrolase</keyword>
<dbReference type="EMBL" id="JTDY01000312">
    <property type="protein sequence ID" value="KOB77746.1"/>
    <property type="molecule type" value="Genomic_DNA"/>
</dbReference>
<dbReference type="InterPro" id="IPR002195">
    <property type="entry name" value="Dihydroorotase_CS"/>
</dbReference>